<dbReference type="EMBL" id="QXFU01006356">
    <property type="protein sequence ID" value="KAE8961252.1"/>
    <property type="molecule type" value="Genomic_DNA"/>
</dbReference>
<name>A0A6A3GWK3_9STRA</name>
<evidence type="ECO:0000313" key="3">
    <source>
        <dbReference type="EMBL" id="KAE9279602.1"/>
    </source>
</evidence>
<proteinExistence type="predicted"/>
<evidence type="ECO:0000256" key="1">
    <source>
        <dbReference type="SAM" id="MobiDB-lite"/>
    </source>
</evidence>
<feature type="region of interest" description="Disordered" evidence="1">
    <location>
        <begin position="1"/>
        <end position="48"/>
    </location>
</feature>
<comment type="caution">
    <text evidence="2">The sequence shown here is derived from an EMBL/GenBank/DDBJ whole genome shotgun (WGS) entry which is preliminary data.</text>
</comment>
<dbReference type="Proteomes" id="UP000434957">
    <property type="component" value="Unassembled WGS sequence"/>
</dbReference>
<reference evidence="2 5" key="1">
    <citation type="submission" date="2018-09" db="EMBL/GenBank/DDBJ databases">
        <title>Genomic investigation of the strawberry pathogen Phytophthora fragariae indicates pathogenicity is determined by transcriptional variation in three key races.</title>
        <authorList>
            <person name="Adams T.M."/>
            <person name="Armitage A.D."/>
            <person name="Sobczyk M.K."/>
            <person name="Bates H.J."/>
            <person name="Dunwell J.M."/>
            <person name="Nellist C.F."/>
            <person name="Harrison R.J."/>
        </authorList>
    </citation>
    <scope>NUCLEOTIDE SEQUENCE [LARGE SCALE GENOMIC DNA]</scope>
    <source>
        <strain evidence="2 5">SCRP324</strain>
        <strain evidence="3 4">SCRP333</strain>
    </source>
</reference>
<dbReference type="Proteomes" id="UP000435112">
    <property type="component" value="Unassembled WGS sequence"/>
</dbReference>
<organism evidence="2 5">
    <name type="scientific">Phytophthora rubi</name>
    <dbReference type="NCBI Taxonomy" id="129364"/>
    <lineage>
        <taxon>Eukaryota</taxon>
        <taxon>Sar</taxon>
        <taxon>Stramenopiles</taxon>
        <taxon>Oomycota</taxon>
        <taxon>Peronosporomycetes</taxon>
        <taxon>Peronosporales</taxon>
        <taxon>Peronosporaceae</taxon>
        <taxon>Phytophthora</taxon>
    </lineage>
</organism>
<keyword evidence="4" id="KW-1185">Reference proteome</keyword>
<dbReference type="AlphaFoldDB" id="A0A6A3GWK3"/>
<evidence type="ECO:0000313" key="4">
    <source>
        <dbReference type="Proteomes" id="UP000434957"/>
    </source>
</evidence>
<protein>
    <submittedName>
        <fullName evidence="2">Uncharacterized protein</fullName>
    </submittedName>
</protein>
<sequence>MAASVVVEPTLPASSVSAPWVTQFGAGQDDDASDEESKDSPNLGAATP</sequence>
<feature type="compositionally biased region" description="Acidic residues" evidence="1">
    <location>
        <begin position="28"/>
        <end position="37"/>
    </location>
</feature>
<gene>
    <name evidence="2" type="ORF">PR002_g29959</name>
    <name evidence="3" type="ORF">PR003_g28188</name>
</gene>
<dbReference type="EMBL" id="QXFT01004193">
    <property type="protein sequence ID" value="KAE9279602.1"/>
    <property type="molecule type" value="Genomic_DNA"/>
</dbReference>
<evidence type="ECO:0000313" key="5">
    <source>
        <dbReference type="Proteomes" id="UP000435112"/>
    </source>
</evidence>
<accession>A0A6A3GWK3</accession>
<evidence type="ECO:0000313" key="2">
    <source>
        <dbReference type="EMBL" id="KAE8961252.1"/>
    </source>
</evidence>